<dbReference type="GO" id="GO:0005737">
    <property type="term" value="C:cytoplasm"/>
    <property type="evidence" value="ECO:0007669"/>
    <property type="project" value="InterPro"/>
</dbReference>
<dbReference type="GO" id="GO:0004359">
    <property type="term" value="F:glutaminase activity"/>
    <property type="evidence" value="ECO:0007669"/>
    <property type="project" value="InterPro"/>
</dbReference>
<dbReference type="EC" id="6.3.1.5" evidence="7"/>
<dbReference type="InterPro" id="IPR022310">
    <property type="entry name" value="NAD/GMP_synthase"/>
</dbReference>
<dbReference type="EMBL" id="FNZX01000009">
    <property type="protein sequence ID" value="SEK73537.1"/>
    <property type="molecule type" value="Genomic_DNA"/>
</dbReference>
<dbReference type="UniPathway" id="UPA00253">
    <property type="reaction ID" value="UER00333"/>
</dbReference>
<dbReference type="NCBIfam" id="TIGR00552">
    <property type="entry name" value="nadE"/>
    <property type="match status" value="1"/>
</dbReference>
<dbReference type="GO" id="GO:0008795">
    <property type="term" value="F:NAD+ synthase activity"/>
    <property type="evidence" value="ECO:0007669"/>
    <property type="project" value="UniProtKB-EC"/>
</dbReference>
<dbReference type="PANTHER" id="PTHR23090:SF9">
    <property type="entry name" value="GLUTAMINE-DEPENDENT NAD(+) SYNTHETASE"/>
    <property type="match status" value="1"/>
</dbReference>
<dbReference type="InterPro" id="IPR003694">
    <property type="entry name" value="NAD_synthase"/>
</dbReference>
<dbReference type="Pfam" id="PF02540">
    <property type="entry name" value="NAD_synthase"/>
    <property type="match status" value="1"/>
</dbReference>
<evidence type="ECO:0000313" key="10">
    <source>
        <dbReference type="Proteomes" id="UP000182321"/>
    </source>
</evidence>
<keyword evidence="5 6" id="KW-0520">NAD</keyword>
<dbReference type="GO" id="GO:0003952">
    <property type="term" value="F:NAD+ synthase (glutamine-hydrolyzing) activity"/>
    <property type="evidence" value="ECO:0007669"/>
    <property type="project" value="InterPro"/>
</dbReference>
<keyword evidence="4 6" id="KW-0067">ATP-binding</keyword>
<evidence type="ECO:0000256" key="4">
    <source>
        <dbReference type="ARBA" id="ARBA00022840"/>
    </source>
</evidence>
<evidence type="ECO:0000256" key="3">
    <source>
        <dbReference type="ARBA" id="ARBA00022741"/>
    </source>
</evidence>
<evidence type="ECO:0000256" key="1">
    <source>
        <dbReference type="ARBA" id="ARBA00004790"/>
    </source>
</evidence>
<evidence type="ECO:0000256" key="2">
    <source>
        <dbReference type="ARBA" id="ARBA00022598"/>
    </source>
</evidence>
<dbReference type="Proteomes" id="UP000182321">
    <property type="component" value="Unassembled WGS sequence"/>
</dbReference>
<dbReference type="PANTHER" id="PTHR23090">
    <property type="entry name" value="NH 3 /GLUTAMINE-DEPENDENT NAD + SYNTHETASE"/>
    <property type="match status" value="1"/>
</dbReference>
<dbReference type="Gene3D" id="3.40.50.620">
    <property type="entry name" value="HUPs"/>
    <property type="match status" value="1"/>
</dbReference>
<dbReference type="eggNOG" id="COG0171">
    <property type="taxonomic scope" value="Bacteria"/>
</dbReference>
<evidence type="ECO:0000256" key="6">
    <source>
        <dbReference type="RuleBase" id="RU003811"/>
    </source>
</evidence>
<dbReference type="CDD" id="cd00553">
    <property type="entry name" value="NAD_synthase"/>
    <property type="match status" value="1"/>
</dbReference>
<protein>
    <recommendedName>
        <fullName evidence="7">NH(3)-dependent NAD(+) synthetase</fullName>
        <ecNumber evidence="7">6.3.1.5</ecNumber>
    </recommendedName>
</protein>
<name>A0A1H7JI39_9FIRM</name>
<accession>A0A1H7JI39</accession>
<gene>
    <name evidence="9" type="ORF">SAMN02910377_01688</name>
</gene>
<comment type="similarity">
    <text evidence="6">Belongs to the NAD synthetase family.</text>
</comment>
<proteinExistence type="inferred from homology"/>
<dbReference type="AlphaFoldDB" id="A0A1H7JI39"/>
<dbReference type="SUPFAM" id="SSF52402">
    <property type="entry name" value="Adenine nucleotide alpha hydrolases-like"/>
    <property type="match status" value="1"/>
</dbReference>
<evidence type="ECO:0000256" key="7">
    <source>
        <dbReference type="RuleBase" id="RU003812"/>
    </source>
</evidence>
<reference evidence="10" key="1">
    <citation type="submission" date="2016-10" db="EMBL/GenBank/DDBJ databases">
        <authorList>
            <person name="Varghese N."/>
        </authorList>
    </citation>
    <scope>NUCLEOTIDE SEQUENCE [LARGE SCALE GENOMIC DNA]</scope>
    <source>
        <strain evidence="10">ACV-9</strain>
    </source>
</reference>
<evidence type="ECO:0000313" key="9">
    <source>
        <dbReference type="EMBL" id="SEK73537.1"/>
    </source>
</evidence>
<evidence type="ECO:0000256" key="5">
    <source>
        <dbReference type="ARBA" id="ARBA00023027"/>
    </source>
</evidence>
<organism evidence="9 10">
    <name type="scientific">Pseudobutyrivibrio ruminis</name>
    <dbReference type="NCBI Taxonomy" id="46206"/>
    <lineage>
        <taxon>Bacteria</taxon>
        <taxon>Bacillati</taxon>
        <taxon>Bacillota</taxon>
        <taxon>Clostridia</taxon>
        <taxon>Lachnospirales</taxon>
        <taxon>Lachnospiraceae</taxon>
        <taxon>Pseudobutyrivibrio</taxon>
    </lineage>
</organism>
<feature type="domain" description="NAD/GMP synthase" evidence="8">
    <location>
        <begin position="13"/>
        <end position="248"/>
    </location>
</feature>
<evidence type="ECO:0000259" key="8">
    <source>
        <dbReference type="Pfam" id="PF02540"/>
    </source>
</evidence>
<dbReference type="InterPro" id="IPR014729">
    <property type="entry name" value="Rossmann-like_a/b/a_fold"/>
</dbReference>
<comment type="catalytic activity">
    <reaction evidence="7">
        <text>deamido-NAD(+) + NH4(+) + ATP = AMP + diphosphate + NAD(+) + H(+)</text>
        <dbReference type="Rhea" id="RHEA:21188"/>
        <dbReference type="ChEBI" id="CHEBI:15378"/>
        <dbReference type="ChEBI" id="CHEBI:28938"/>
        <dbReference type="ChEBI" id="CHEBI:30616"/>
        <dbReference type="ChEBI" id="CHEBI:33019"/>
        <dbReference type="ChEBI" id="CHEBI:57540"/>
        <dbReference type="ChEBI" id="CHEBI:58437"/>
        <dbReference type="ChEBI" id="CHEBI:456215"/>
        <dbReference type="EC" id="6.3.1.5"/>
    </reaction>
</comment>
<keyword evidence="3 6" id="KW-0547">Nucleotide-binding</keyword>
<dbReference type="GO" id="GO:0005524">
    <property type="term" value="F:ATP binding"/>
    <property type="evidence" value="ECO:0007669"/>
    <property type="project" value="UniProtKB-KW"/>
</dbReference>
<comment type="pathway">
    <text evidence="1">Cofactor biosynthesis; NAD(+) biosynthesis.</text>
</comment>
<keyword evidence="2 6" id="KW-0436">Ligase</keyword>
<dbReference type="RefSeq" id="WP_044936309.1">
    <property type="nucleotide sequence ID" value="NZ_FNZX01000009.1"/>
</dbReference>
<sequence length="249" mass="27471">MREFNVEDQTKKLIEYTREWFNKFGDNTRAVIGISGGKDSSVTAAILKEALGADRVVGIIMPNGEMSDLADAKMLVDFLGIPNEVVPITDYYNAAIATFEKASAFEVTKDLRINLAPRLRMSTLYAVAQGQPVTSFVVNTCNASEDYVGYSTKYGDAAGDVSLLQDFTVTEVLQIGEYLGLPNELVHKTPSDGLSGMSDEDKLGFKYAQLDEYISDSNADIPADVRESIDRKHVANLHKLQLMPAYKRH</sequence>
<keyword evidence="10" id="KW-1185">Reference proteome</keyword>
<dbReference type="GO" id="GO:0009435">
    <property type="term" value="P:NAD+ biosynthetic process"/>
    <property type="evidence" value="ECO:0007669"/>
    <property type="project" value="UniProtKB-UniPathway"/>
</dbReference>